<keyword evidence="2" id="KW-0472">Membrane</keyword>
<keyword evidence="4" id="KW-1185">Reference proteome</keyword>
<feature type="transmembrane region" description="Helical" evidence="2">
    <location>
        <begin position="60"/>
        <end position="78"/>
    </location>
</feature>
<evidence type="ECO:0000256" key="2">
    <source>
        <dbReference type="SAM" id="Phobius"/>
    </source>
</evidence>
<feature type="region of interest" description="Disordered" evidence="1">
    <location>
        <begin position="125"/>
        <end position="147"/>
    </location>
</feature>
<comment type="caution">
    <text evidence="3">The sequence shown here is derived from an EMBL/GenBank/DDBJ whole genome shotgun (WGS) entry which is preliminary data.</text>
</comment>
<proteinExistence type="predicted"/>
<protein>
    <submittedName>
        <fullName evidence="3">VanZ family protein</fullName>
    </submittedName>
</protein>
<evidence type="ECO:0000313" key="4">
    <source>
        <dbReference type="Proteomes" id="UP000545037"/>
    </source>
</evidence>
<dbReference type="EMBL" id="JACHOR010000005">
    <property type="protein sequence ID" value="MBB5747394.1"/>
    <property type="molecule type" value="Genomic_DNA"/>
</dbReference>
<gene>
    <name evidence="3" type="ORF">GGR13_003015</name>
</gene>
<name>A0A7W9CKY7_9CAUL</name>
<dbReference type="AlphaFoldDB" id="A0A7W9CKY7"/>
<sequence length="147" mass="15637">MLARAAGAGCLLTLCILMLGPFQGLEQSIGLNDTAAHVIAFYALTIIAFTVAPGRRRTDLAIMLLGFGLAIELAQAATGRSASLADLLADAAGITAALVPGFVERLRRDVRLYPSMSYAEIRRMDRRRARRAPASKPSPGATAARQR</sequence>
<keyword evidence="2" id="KW-0812">Transmembrane</keyword>
<dbReference type="Proteomes" id="UP000545037">
    <property type="component" value="Unassembled WGS sequence"/>
</dbReference>
<organism evidence="3 4">
    <name type="scientific">Brevundimonas variabilis</name>
    <dbReference type="NCBI Taxonomy" id="74312"/>
    <lineage>
        <taxon>Bacteria</taxon>
        <taxon>Pseudomonadati</taxon>
        <taxon>Pseudomonadota</taxon>
        <taxon>Alphaproteobacteria</taxon>
        <taxon>Caulobacterales</taxon>
        <taxon>Caulobacteraceae</taxon>
        <taxon>Brevundimonas</taxon>
    </lineage>
</organism>
<evidence type="ECO:0000313" key="3">
    <source>
        <dbReference type="EMBL" id="MBB5747394.1"/>
    </source>
</evidence>
<feature type="transmembrane region" description="Helical" evidence="2">
    <location>
        <begin position="34"/>
        <end position="53"/>
    </location>
</feature>
<reference evidence="3 4" key="1">
    <citation type="submission" date="2020-08" db="EMBL/GenBank/DDBJ databases">
        <title>Genomic Encyclopedia of Type Strains, Phase IV (KMG-IV): sequencing the most valuable type-strain genomes for metagenomic binning, comparative biology and taxonomic classification.</title>
        <authorList>
            <person name="Goeker M."/>
        </authorList>
    </citation>
    <scope>NUCLEOTIDE SEQUENCE [LARGE SCALE GENOMIC DNA]</scope>
    <source>
        <strain evidence="3 4">DSM 4737</strain>
    </source>
</reference>
<accession>A0A7W9CKY7</accession>
<feature type="transmembrane region" description="Helical" evidence="2">
    <location>
        <begin position="84"/>
        <end position="103"/>
    </location>
</feature>
<keyword evidence="2" id="KW-1133">Transmembrane helix</keyword>
<evidence type="ECO:0000256" key="1">
    <source>
        <dbReference type="SAM" id="MobiDB-lite"/>
    </source>
</evidence>